<dbReference type="RefSeq" id="WP_284919532.1">
    <property type="nucleotide sequence ID" value="NZ_CP126980.1"/>
</dbReference>
<organism evidence="3 4">
    <name type="scientific">Actinoplanes oblitus</name>
    <dbReference type="NCBI Taxonomy" id="3040509"/>
    <lineage>
        <taxon>Bacteria</taxon>
        <taxon>Bacillati</taxon>
        <taxon>Actinomycetota</taxon>
        <taxon>Actinomycetes</taxon>
        <taxon>Micromonosporales</taxon>
        <taxon>Micromonosporaceae</taxon>
        <taxon>Actinoplanes</taxon>
    </lineage>
</organism>
<feature type="compositionally biased region" description="Acidic residues" evidence="1">
    <location>
        <begin position="327"/>
        <end position="340"/>
    </location>
</feature>
<evidence type="ECO:0000256" key="1">
    <source>
        <dbReference type="SAM" id="MobiDB-lite"/>
    </source>
</evidence>
<reference evidence="3 4" key="1">
    <citation type="submission" date="2023-06" db="EMBL/GenBank/DDBJ databases">
        <authorList>
            <person name="Yushchuk O."/>
            <person name="Binda E."/>
            <person name="Ruckert-Reed C."/>
            <person name="Fedorenko V."/>
            <person name="Kalinowski J."/>
            <person name="Marinelli F."/>
        </authorList>
    </citation>
    <scope>NUCLEOTIDE SEQUENCE [LARGE SCALE GENOMIC DNA]</scope>
    <source>
        <strain evidence="3 4">NRRL 3884</strain>
    </source>
</reference>
<keyword evidence="2" id="KW-1133">Transmembrane helix</keyword>
<feature type="transmembrane region" description="Helical" evidence="2">
    <location>
        <begin position="27"/>
        <end position="46"/>
    </location>
</feature>
<evidence type="ECO:0000256" key="2">
    <source>
        <dbReference type="SAM" id="Phobius"/>
    </source>
</evidence>
<name>A0ABY8WPA3_9ACTN</name>
<protein>
    <submittedName>
        <fullName evidence="3">Uncharacterized protein</fullName>
    </submittedName>
</protein>
<evidence type="ECO:0000313" key="3">
    <source>
        <dbReference type="EMBL" id="WIM98144.1"/>
    </source>
</evidence>
<keyword evidence="4" id="KW-1185">Reference proteome</keyword>
<gene>
    <name evidence="3" type="ORF">ACTOB_001727</name>
</gene>
<keyword evidence="2" id="KW-0812">Transmembrane</keyword>
<dbReference type="EMBL" id="CP126980">
    <property type="protein sequence ID" value="WIM98144.1"/>
    <property type="molecule type" value="Genomic_DNA"/>
</dbReference>
<accession>A0ABY8WPA3</accession>
<feature type="compositionally biased region" description="Low complexity" evidence="1">
    <location>
        <begin position="251"/>
        <end position="278"/>
    </location>
</feature>
<proteinExistence type="predicted"/>
<keyword evidence="2" id="KW-0472">Membrane</keyword>
<evidence type="ECO:0000313" key="4">
    <source>
        <dbReference type="Proteomes" id="UP001240150"/>
    </source>
</evidence>
<feature type="region of interest" description="Disordered" evidence="1">
    <location>
        <begin position="51"/>
        <end position="349"/>
    </location>
</feature>
<sequence>MIPASFPLILVAAVCLAIGLVRGSSSLFIASIVASLLATVVIVIGARQNAAARRTGAPDPAEFPDDPGFAEGAEPPRRASAAPSDAHDSAPAGAAFAADSGYPGDSPHAAGASFAADSPEPAATSAAAGRTDPIGFPAASAEPVYADQPPADQGDTVDLPAAADPPPGGLAGVGDPASRAFSAPGDPASRASGGVGDPASGGAEQGFRAPAASSHLPDETPAAADYHAASSTIGAARGSEADDQSWRRPAAESPAAGPVGPEPAAGEAAGAPERGFPAQASGPGTPPGDGGPGTPPRDGGLGVPPRDSGPGVPLIDSGQDAAAPSDDFAEPDADDPDDEPLPQSVRPTDAVQVARLDTEVLVVDGRPRYHMADCPHLVGRLTEPLPAAEAVELGFSPCGLCRPVDRLLGANAHR</sequence>
<feature type="compositionally biased region" description="Low complexity" evidence="1">
    <location>
        <begin position="70"/>
        <end position="101"/>
    </location>
</feature>
<dbReference type="Proteomes" id="UP001240150">
    <property type="component" value="Chromosome"/>
</dbReference>